<dbReference type="Proteomes" id="UP000245506">
    <property type="component" value="Unassembled WGS sequence"/>
</dbReference>
<feature type="transmembrane region" description="Helical" evidence="4">
    <location>
        <begin position="94"/>
        <end position="118"/>
    </location>
</feature>
<protein>
    <submittedName>
        <fullName evidence="6">MFS transporter</fullName>
    </submittedName>
</protein>
<dbReference type="GO" id="GO:0022857">
    <property type="term" value="F:transmembrane transporter activity"/>
    <property type="evidence" value="ECO:0007669"/>
    <property type="project" value="InterPro"/>
</dbReference>
<feature type="transmembrane region" description="Helical" evidence="4">
    <location>
        <begin position="70"/>
        <end position="88"/>
    </location>
</feature>
<dbReference type="EMBL" id="QGKL01000035">
    <property type="protein sequence ID" value="PWQ95199.1"/>
    <property type="molecule type" value="Genomic_DNA"/>
</dbReference>
<keyword evidence="7" id="KW-1185">Reference proteome</keyword>
<dbReference type="AlphaFoldDB" id="A0A317C9Z1"/>
<gene>
    <name evidence="6" type="ORF">DKT75_12685</name>
</gene>
<evidence type="ECO:0000256" key="1">
    <source>
        <dbReference type="ARBA" id="ARBA00022692"/>
    </source>
</evidence>
<evidence type="ECO:0000259" key="5">
    <source>
        <dbReference type="PROSITE" id="PS50850"/>
    </source>
</evidence>
<feature type="domain" description="Major facilitator superfamily (MFS) profile" evidence="5">
    <location>
        <begin position="204"/>
        <end position="386"/>
    </location>
</feature>
<organism evidence="6 7">
    <name type="scientific">Leucothrix arctica</name>
    <dbReference type="NCBI Taxonomy" id="1481894"/>
    <lineage>
        <taxon>Bacteria</taxon>
        <taxon>Pseudomonadati</taxon>
        <taxon>Pseudomonadota</taxon>
        <taxon>Gammaproteobacteria</taxon>
        <taxon>Thiotrichales</taxon>
        <taxon>Thiotrichaceae</taxon>
        <taxon>Leucothrix</taxon>
    </lineage>
</organism>
<feature type="transmembrane region" description="Helical" evidence="4">
    <location>
        <begin position="331"/>
        <end position="353"/>
    </location>
</feature>
<proteinExistence type="predicted"/>
<evidence type="ECO:0000256" key="4">
    <source>
        <dbReference type="SAM" id="Phobius"/>
    </source>
</evidence>
<dbReference type="PROSITE" id="PS50850">
    <property type="entry name" value="MFS"/>
    <property type="match status" value="1"/>
</dbReference>
<evidence type="ECO:0000256" key="2">
    <source>
        <dbReference type="ARBA" id="ARBA00022989"/>
    </source>
</evidence>
<keyword evidence="2 4" id="KW-1133">Transmembrane helix</keyword>
<feature type="transmembrane region" description="Helical" evidence="4">
    <location>
        <begin position="204"/>
        <end position="225"/>
    </location>
</feature>
<feature type="transmembrane region" description="Helical" evidence="4">
    <location>
        <begin position="130"/>
        <end position="149"/>
    </location>
</feature>
<dbReference type="OrthoDB" id="8558006at2"/>
<dbReference type="Gene3D" id="1.20.1250.20">
    <property type="entry name" value="MFS general substrate transporter like domains"/>
    <property type="match status" value="1"/>
</dbReference>
<dbReference type="Pfam" id="PF07690">
    <property type="entry name" value="MFS_1"/>
    <property type="match status" value="1"/>
</dbReference>
<comment type="caution">
    <text evidence="6">The sequence shown here is derived from an EMBL/GenBank/DDBJ whole genome shotgun (WGS) entry which is preliminary data.</text>
</comment>
<keyword evidence="3 4" id="KW-0472">Membrane</keyword>
<reference evidence="6 7" key="1">
    <citation type="submission" date="2018-05" db="EMBL/GenBank/DDBJ databases">
        <title>Leucothrix arctica sp. nov., isolated from Arctic seawater.</title>
        <authorList>
            <person name="Choi A."/>
            <person name="Baek K."/>
        </authorList>
    </citation>
    <scope>NUCLEOTIDE SEQUENCE [LARGE SCALE GENOMIC DNA]</scope>
    <source>
        <strain evidence="6 7">IMCC9719</strain>
    </source>
</reference>
<evidence type="ECO:0000313" key="6">
    <source>
        <dbReference type="EMBL" id="PWQ95199.1"/>
    </source>
</evidence>
<accession>A0A317C9Z1</accession>
<keyword evidence="1 4" id="KW-0812">Transmembrane</keyword>
<name>A0A317C9Z1_9GAMM</name>
<feature type="transmembrane region" description="Helical" evidence="4">
    <location>
        <begin position="292"/>
        <end position="310"/>
    </location>
</feature>
<feature type="transmembrane region" description="Helical" evidence="4">
    <location>
        <begin position="237"/>
        <end position="257"/>
    </location>
</feature>
<dbReference type="SUPFAM" id="SSF103473">
    <property type="entry name" value="MFS general substrate transporter"/>
    <property type="match status" value="1"/>
</dbReference>
<evidence type="ECO:0000313" key="7">
    <source>
        <dbReference type="Proteomes" id="UP000245506"/>
    </source>
</evidence>
<dbReference type="InterPro" id="IPR011701">
    <property type="entry name" value="MFS"/>
</dbReference>
<sequence length="386" mass="41624">MPTKIIALMLSQSCFMFAGLISISLSSIIGVKLAPHESLATLPFGLLNLGALLFAYKLSVIMQQRGRRTGLILGAAAGTLSAILAMLALYLSSFYLFCFACFLLGIYQASAMFYRLAAMDEAPADKKGSVMGWVLSGSLIAAIIGPTLNTKMNQWISEPQYLGAYLCVAIFSACAIMLLGNVANKTVIKSANHTDSKRFLSNHHYLLGAFNTAFAQFSMLLMMSITPLAMHAHHYSVNQSVSVIGWHIIGMFLPSFFSGKLIDRFGPRVIILTGLAIFIGSTLVAMSGMILMNFYVSLFLLGLGWNFMYMGGTSSYTQSIDEDEKGKAQGMAELAVALGGVTAVITGGVLINWFEWQSINQGLLVILLAAVVMNLTVRPRNATAIA</sequence>
<feature type="transmembrane region" description="Helical" evidence="4">
    <location>
        <begin position="161"/>
        <end position="183"/>
    </location>
</feature>
<evidence type="ECO:0000256" key="3">
    <source>
        <dbReference type="ARBA" id="ARBA00023136"/>
    </source>
</evidence>
<dbReference type="InterPro" id="IPR036259">
    <property type="entry name" value="MFS_trans_sf"/>
</dbReference>
<dbReference type="InterPro" id="IPR020846">
    <property type="entry name" value="MFS_dom"/>
</dbReference>
<feature type="transmembrane region" description="Helical" evidence="4">
    <location>
        <begin position="359"/>
        <end position="377"/>
    </location>
</feature>
<dbReference type="RefSeq" id="WP_109823811.1">
    <property type="nucleotide sequence ID" value="NZ_QGKL01000035.1"/>
</dbReference>
<feature type="transmembrane region" description="Helical" evidence="4">
    <location>
        <begin position="269"/>
        <end position="286"/>
    </location>
</feature>
<dbReference type="PANTHER" id="PTHR23534">
    <property type="entry name" value="MFS PERMEASE"/>
    <property type="match status" value="1"/>
</dbReference>
<dbReference type="PANTHER" id="PTHR23534:SF1">
    <property type="entry name" value="MAJOR FACILITATOR SUPERFAMILY PROTEIN"/>
    <property type="match status" value="1"/>
</dbReference>
<feature type="transmembrane region" description="Helical" evidence="4">
    <location>
        <begin position="40"/>
        <end position="58"/>
    </location>
</feature>